<evidence type="ECO:0000313" key="1">
    <source>
        <dbReference type="EMBL" id="RHM74459.1"/>
    </source>
</evidence>
<name>A0A415S8A9_MEDGN</name>
<accession>A0A415S8A9</accession>
<organism evidence="1 2">
    <name type="scientific">Mediterraneibacter gnavus</name>
    <name type="common">Ruminococcus gnavus</name>
    <dbReference type="NCBI Taxonomy" id="33038"/>
    <lineage>
        <taxon>Bacteria</taxon>
        <taxon>Bacillati</taxon>
        <taxon>Bacillota</taxon>
        <taxon>Clostridia</taxon>
        <taxon>Lachnospirales</taxon>
        <taxon>Lachnospiraceae</taxon>
        <taxon>Mediterraneibacter</taxon>
    </lineage>
</organism>
<evidence type="ECO:0000313" key="2">
    <source>
        <dbReference type="Proteomes" id="UP000285610"/>
    </source>
</evidence>
<dbReference type="Proteomes" id="UP000285610">
    <property type="component" value="Unassembled WGS sequence"/>
</dbReference>
<comment type="caution">
    <text evidence="1">The sequence shown here is derived from an EMBL/GenBank/DDBJ whole genome shotgun (WGS) entry which is preliminary data.</text>
</comment>
<dbReference type="RefSeq" id="WP_118444803.1">
    <property type="nucleotide sequence ID" value="NZ_QRQE01000027.1"/>
</dbReference>
<protein>
    <submittedName>
        <fullName evidence="1">Uncharacterized protein</fullName>
    </submittedName>
</protein>
<sequence length="292" mass="34190">MTVHKMIKFYVLEPEPCWSVNGLNSDNLNLATYTIFKSAFPQIDFYDMEFEKKKLFFDIKEYDDKKMFGTCSTDETIRATSFVQKRNKLTKEAVPYTTVESGEQLEAYTFFYIDFVHNRMAVIANKKISKIHEALRQFIWEKSGNMSEIHIFPEMIEDIRQEANSILNPSWIEMEFAKPNCMDDIPTVKESLGSDFQARKFKIKIKLEEKHNPNLIERMVAIKNNSTREDIPLLKLYGKNELGVDETLNFIESVYTKTVPLELTDSTVTNIEYIKKELERFLGYHLGKIAKH</sequence>
<dbReference type="EMBL" id="QRQE01000027">
    <property type="protein sequence ID" value="RHM74459.1"/>
    <property type="molecule type" value="Genomic_DNA"/>
</dbReference>
<proteinExistence type="predicted"/>
<reference evidence="1 2" key="1">
    <citation type="submission" date="2018-08" db="EMBL/GenBank/DDBJ databases">
        <title>A genome reference for cultivated species of the human gut microbiota.</title>
        <authorList>
            <person name="Zou Y."/>
            <person name="Xue W."/>
            <person name="Luo G."/>
        </authorList>
    </citation>
    <scope>NUCLEOTIDE SEQUENCE [LARGE SCALE GENOMIC DNA]</scope>
    <source>
        <strain evidence="1 2">AF33-12</strain>
    </source>
</reference>
<dbReference type="AlphaFoldDB" id="A0A415S8A9"/>
<gene>
    <name evidence="1" type="ORF">DWZ50_11315</name>
</gene>